<gene>
    <name evidence="5" type="ORF">GCM10007875_28520</name>
</gene>
<evidence type="ECO:0000256" key="1">
    <source>
        <dbReference type="ARBA" id="ARBA00009277"/>
    </source>
</evidence>
<dbReference type="PROSITE" id="PS50532">
    <property type="entry name" value="HTH_IS408"/>
    <property type="match status" value="1"/>
</dbReference>
<dbReference type="InterPro" id="IPR054353">
    <property type="entry name" value="IstA-like_C"/>
</dbReference>
<accession>A0ABQ5YSZ6</accession>
<feature type="domain" description="Integrase catalytic" evidence="4">
    <location>
        <begin position="128"/>
        <end position="308"/>
    </location>
</feature>
<dbReference type="Pfam" id="PF22483">
    <property type="entry name" value="Mu-transpos_C_2"/>
    <property type="match status" value="1"/>
</dbReference>
<dbReference type="InterPro" id="IPR012337">
    <property type="entry name" value="RNaseH-like_sf"/>
</dbReference>
<comment type="caution">
    <text evidence="5">The sequence shown here is derived from an EMBL/GenBank/DDBJ whole genome shotgun (WGS) entry which is preliminary data.</text>
</comment>
<feature type="compositionally biased region" description="Basic and acidic residues" evidence="2">
    <location>
        <begin position="492"/>
        <end position="505"/>
    </location>
</feature>
<feature type="region of interest" description="Disordered" evidence="2">
    <location>
        <begin position="478"/>
        <end position="505"/>
    </location>
</feature>
<evidence type="ECO:0000313" key="5">
    <source>
        <dbReference type="EMBL" id="GLR27759.1"/>
    </source>
</evidence>
<dbReference type="PANTHER" id="PTHR35004">
    <property type="entry name" value="TRANSPOSASE RV3428C-RELATED"/>
    <property type="match status" value="1"/>
</dbReference>
<dbReference type="NCBIfam" id="NF033546">
    <property type="entry name" value="transpos_IS21"/>
    <property type="match status" value="1"/>
</dbReference>
<reference evidence="6" key="1">
    <citation type="journal article" date="2019" name="Int. J. Syst. Evol. Microbiol.">
        <title>The Global Catalogue of Microorganisms (GCM) 10K type strain sequencing project: providing services to taxonomists for standard genome sequencing and annotation.</title>
        <authorList>
            <consortium name="The Broad Institute Genomics Platform"/>
            <consortium name="The Broad Institute Genome Sequencing Center for Infectious Disease"/>
            <person name="Wu L."/>
            <person name="Ma J."/>
        </authorList>
    </citation>
    <scope>NUCLEOTIDE SEQUENCE [LARGE SCALE GENOMIC DNA]</scope>
    <source>
        <strain evidence="6">NBRC 105857</strain>
    </source>
</reference>
<dbReference type="Proteomes" id="UP001156664">
    <property type="component" value="Unassembled WGS sequence"/>
</dbReference>
<proteinExistence type="inferred from homology"/>
<dbReference type="SUPFAM" id="SSF53098">
    <property type="entry name" value="Ribonuclease H-like"/>
    <property type="match status" value="1"/>
</dbReference>
<feature type="domain" description="HTH IS408-type" evidence="3">
    <location>
        <begin position="4"/>
        <end position="84"/>
    </location>
</feature>
<dbReference type="InterPro" id="IPR001584">
    <property type="entry name" value="Integrase_cat-core"/>
</dbReference>
<keyword evidence="6" id="KW-1185">Reference proteome</keyword>
<dbReference type="InterPro" id="IPR036397">
    <property type="entry name" value="RNaseH_sf"/>
</dbReference>
<dbReference type="Gene3D" id="3.30.420.10">
    <property type="entry name" value="Ribonuclease H-like superfamily/Ribonuclease H"/>
    <property type="match status" value="1"/>
</dbReference>
<evidence type="ECO:0000256" key="2">
    <source>
        <dbReference type="SAM" id="MobiDB-lite"/>
    </source>
</evidence>
<protein>
    <submittedName>
        <fullName evidence="5">Integrase</fullName>
    </submittedName>
</protein>
<dbReference type="InterPro" id="IPR017895">
    <property type="entry name" value="HTH_IS408/IS1162_type"/>
</dbReference>
<dbReference type="EMBL" id="BSOJ01000041">
    <property type="protein sequence ID" value="GLR27759.1"/>
    <property type="molecule type" value="Genomic_DNA"/>
</dbReference>
<dbReference type="Pfam" id="PF00665">
    <property type="entry name" value="rve"/>
    <property type="match status" value="1"/>
</dbReference>
<dbReference type="PANTHER" id="PTHR35004:SF8">
    <property type="entry name" value="TRANSPOSASE RV3428C-RELATED"/>
    <property type="match status" value="1"/>
</dbReference>
<comment type="similarity">
    <text evidence="1">Belongs to the transposase IS21/IS408/IS1162 family.</text>
</comment>
<name>A0ABQ5YSZ6_9BURK</name>
<evidence type="ECO:0000259" key="4">
    <source>
        <dbReference type="PROSITE" id="PS50994"/>
    </source>
</evidence>
<organism evidence="5 6">
    <name type="scientific">Limnobacter litoralis</name>
    <dbReference type="NCBI Taxonomy" id="481366"/>
    <lineage>
        <taxon>Bacteria</taxon>
        <taxon>Pseudomonadati</taxon>
        <taxon>Pseudomonadota</taxon>
        <taxon>Betaproteobacteria</taxon>
        <taxon>Burkholderiales</taxon>
        <taxon>Burkholderiaceae</taxon>
        <taxon>Limnobacter</taxon>
    </lineage>
</organism>
<dbReference type="PROSITE" id="PS50994">
    <property type="entry name" value="INTEGRASE"/>
    <property type="match status" value="1"/>
</dbReference>
<evidence type="ECO:0000259" key="3">
    <source>
        <dbReference type="PROSITE" id="PS50532"/>
    </source>
</evidence>
<evidence type="ECO:0000313" key="6">
    <source>
        <dbReference type="Proteomes" id="UP001156664"/>
    </source>
</evidence>
<sequence>MRKILETLRLREQLGFTKRQIANTIKASPTTVSDYLRRAEIAGLTYANGLEIGHEALERRLFPLQTHSAIKRPHPDWAHIHTELKRKHVTMDLLWREYKQAHSDGLEYSTFCEHYRKWVGKLNVSMRQHHAPADKLFVDYAGTTIDVVDGATGEVRHAQLFVAVLGASNYTFAEATWTQSIADWVGSHVRALNFFGGSPRCVVPDNLRSGVTRAVFFEPTINETYADWARHYGIAILPARVRKPKDKAKVEGAVLIAERWIIAALRNEKFFSLNALNRTIATLLASLNTRPFKKMPGSRHSAFASLDKPELLPLPSQPYEFADWQKRRVGIDYHVEVDGHYYSVPYQHAKEEVLVRIGEKTVEAYLKGKRIASHLRKHSKARHTTASEHMPANHKAIADWTPAKFRIQAQKIGPCTLAVVEQQLNTRKYPEQAYRSCVGILRHINTHGKEALEQACELALQINSANYRSISSILKTGKAKATEPQSQQALLPEHHSNVRGADYYH</sequence>